<evidence type="ECO:0000256" key="3">
    <source>
        <dbReference type="ARBA" id="ARBA00022722"/>
    </source>
</evidence>
<gene>
    <name evidence="5" type="ORF">TCNE_LOCUS2537</name>
</gene>
<reference evidence="5 6" key="2">
    <citation type="submission" date="2018-11" db="EMBL/GenBank/DDBJ databases">
        <authorList>
            <consortium name="Pathogen Informatics"/>
        </authorList>
    </citation>
    <scope>NUCLEOTIDE SEQUENCE [LARGE SCALE GENOMIC DNA]</scope>
</reference>
<evidence type="ECO:0000313" key="7">
    <source>
        <dbReference type="WBParaSite" id="TCNE_0000253701-mRNA-1"/>
    </source>
</evidence>
<evidence type="ECO:0000313" key="5">
    <source>
        <dbReference type="EMBL" id="VDM28234.1"/>
    </source>
</evidence>
<dbReference type="PANTHER" id="PTHR37984">
    <property type="entry name" value="PROTEIN CBG26694"/>
    <property type="match status" value="1"/>
</dbReference>
<proteinExistence type="predicted"/>
<dbReference type="Proteomes" id="UP000050794">
    <property type="component" value="Unassembled WGS sequence"/>
</dbReference>
<organism evidence="6 7">
    <name type="scientific">Toxocara canis</name>
    <name type="common">Canine roundworm</name>
    <dbReference type="NCBI Taxonomy" id="6265"/>
    <lineage>
        <taxon>Eukaryota</taxon>
        <taxon>Metazoa</taxon>
        <taxon>Ecdysozoa</taxon>
        <taxon>Nematoda</taxon>
        <taxon>Chromadorea</taxon>
        <taxon>Rhabditida</taxon>
        <taxon>Spirurina</taxon>
        <taxon>Ascaridomorpha</taxon>
        <taxon>Ascaridoidea</taxon>
        <taxon>Toxocaridae</taxon>
        <taxon>Toxocara</taxon>
    </lineage>
</organism>
<reference evidence="7" key="1">
    <citation type="submission" date="2016-06" db="UniProtKB">
        <authorList>
            <consortium name="WormBaseParasite"/>
        </authorList>
    </citation>
    <scope>IDENTIFICATION</scope>
</reference>
<evidence type="ECO:0000256" key="4">
    <source>
        <dbReference type="ARBA" id="ARBA00022759"/>
    </source>
</evidence>
<dbReference type="InterPro" id="IPR021109">
    <property type="entry name" value="Peptidase_aspartic_dom_sf"/>
</dbReference>
<dbReference type="AlphaFoldDB" id="A0A183U217"/>
<keyword evidence="6" id="KW-1185">Reference proteome</keyword>
<keyword evidence="4" id="KW-0378">Hydrolase</keyword>
<evidence type="ECO:0000256" key="2">
    <source>
        <dbReference type="ARBA" id="ARBA00022695"/>
    </source>
</evidence>
<dbReference type="GO" id="GO:0016779">
    <property type="term" value="F:nucleotidyltransferase activity"/>
    <property type="evidence" value="ECO:0007669"/>
    <property type="project" value="UniProtKB-KW"/>
</dbReference>
<keyword evidence="3" id="KW-0540">Nuclease</keyword>
<evidence type="ECO:0000256" key="1">
    <source>
        <dbReference type="ARBA" id="ARBA00022679"/>
    </source>
</evidence>
<dbReference type="PANTHER" id="PTHR37984:SF5">
    <property type="entry name" value="PROTEIN NYNRIN-LIKE"/>
    <property type="match status" value="1"/>
</dbReference>
<dbReference type="GO" id="GO:0004519">
    <property type="term" value="F:endonuclease activity"/>
    <property type="evidence" value="ECO:0007669"/>
    <property type="project" value="UniProtKB-KW"/>
</dbReference>
<sequence>MCFDDIVKTLKELFGHNTPVFARRYPISELSATWLYGMVSRRHEMAEFDAITLEQMKCLVWICGLHTADDADIRTRALRKMEDKPQATLRELSLETQQFLNIKQDAKLLGSPPSLLQPEVNAVATKKNRTRDPLSPCFPCGGSRWERDCYVVNKTCHNCKFVVHRKGYCKNFANKKRNLKKRRTTNNVVAIASNGTDIAPVNRICRKVQISGSTVQMRLDTGAEVTLLSIKDWIKIIRP</sequence>
<name>A0A183U217_TOXCA</name>
<protein>
    <submittedName>
        <fullName evidence="7">Peptidase A2 domain-containing protein</fullName>
    </submittedName>
</protein>
<keyword evidence="1" id="KW-0808">Transferase</keyword>
<keyword evidence="2" id="KW-0548">Nucleotidyltransferase</keyword>
<dbReference type="InterPro" id="IPR050951">
    <property type="entry name" value="Retrovirus_Pol_polyprotein"/>
</dbReference>
<evidence type="ECO:0000313" key="6">
    <source>
        <dbReference type="Proteomes" id="UP000050794"/>
    </source>
</evidence>
<dbReference type="WBParaSite" id="TCNE_0000253701-mRNA-1">
    <property type="protein sequence ID" value="TCNE_0000253701-mRNA-1"/>
    <property type="gene ID" value="TCNE_0000253701"/>
</dbReference>
<dbReference type="EMBL" id="UYWY01002609">
    <property type="protein sequence ID" value="VDM28234.1"/>
    <property type="molecule type" value="Genomic_DNA"/>
</dbReference>
<keyword evidence="4" id="KW-0255">Endonuclease</keyword>
<accession>A0A183U217</accession>
<dbReference type="SUPFAM" id="SSF50630">
    <property type="entry name" value="Acid proteases"/>
    <property type="match status" value="1"/>
</dbReference>